<gene>
    <name evidence="2" type="ORF">CHH28_16200</name>
</gene>
<dbReference type="KEGG" id="bsan:CHH28_16200"/>
<feature type="compositionally biased region" description="Polar residues" evidence="1">
    <location>
        <begin position="114"/>
        <end position="137"/>
    </location>
</feature>
<evidence type="ECO:0000313" key="3">
    <source>
        <dbReference type="Proteomes" id="UP000202440"/>
    </source>
</evidence>
<name>A0A222FMW5_9GAMM</name>
<reference evidence="2 3" key="1">
    <citation type="submission" date="2017-07" db="EMBL/GenBank/DDBJ databases">
        <title>Annotated genome sequence of Bacterioplanes sanyensis isolated from Red Sea.</title>
        <authorList>
            <person name="Rehman Z.U."/>
        </authorList>
    </citation>
    <scope>NUCLEOTIDE SEQUENCE [LARGE SCALE GENOMIC DNA]</scope>
    <source>
        <strain evidence="2 3">NV9</strain>
    </source>
</reference>
<evidence type="ECO:0000313" key="2">
    <source>
        <dbReference type="EMBL" id="ASP40120.1"/>
    </source>
</evidence>
<dbReference type="EMBL" id="CP022530">
    <property type="protein sequence ID" value="ASP40120.1"/>
    <property type="molecule type" value="Genomic_DNA"/>
</dbReference>
<organism evidence="2 3">
    <name type="scientific">Bacterioplanes sanyensis</name>
    <dbReference type="NCBI Taxonomy" id="1249553"/>
    <lineage>
        <taxon>Bacteria</taxon>
        <taxon>Pseudomonadati</taxon>
        <taxon>Pseudomonadota</taxon>
        <taxon>Gammaproteobacteria</taxon>
        <taxon>Oceanospirillales</taxon>
        <taxon>Oceanospirillaceae</taxon>
        <taxon>Bacterioplanes</taxon>
    </lineage>
</organism>
<feature type="region of interest" description="Disordered" evidence="1">
    <location>
        <begin position="204"/>
        <end position="236"/>
    </location>
</feature>
<feature type="compositionally biased region" description="Low complexity" evidence="1">
    <location>
        <begin position="85"/>
        <end position="100"/>
    </location>
</feature>
<dbReference type="Proteomes" id="UP000202440">
    <property type="component" value="Chromosome"/>
</dbReference>
<proteinExistence type="predicted"/>
<accession>A0A222FMW5</accession>
<evidence type="ECO:0000256" key="1">
    <source>
        <dbReference type="SAM" id="MobiDB-lite"/>
    </source>
</evidence>
<feature type="compositionally biased region" description="Acidic residues" evidence="1">
    <location>
        <begin position="38"/>
        <end position="48"/>
    </location>
</feature>
<dbReference type="RefSeq" id="WP_094061293.1">
    <property type="nucleotide sequence ID" value="NZ_CP022530.1"/>
</dbReference>
<keyword evidence="3" id="KW-1185">Reference proteome</keyword>
<dbReference type="AlphaFoldDB" id="A0A222FMW5"/>
<protein>
    <submittedName>
        <fullName evidence="2">Uncharacterized protein</fullName>
    </submittedName>
</protein>
<feature type="region of interest" description="Disordered" evidence="1">
    <location>
        <begin position="20"/>
        <end position="150"/>
    </location>
</feature>
<sequence length="275" mass="29437">MNDKSRSLLDELQMLQQVLDDAAGETEGSTEFNVDDIPLLDDVFDDPDTPTVSDDSKPDSTTNAQAEPMISLAKPATASTQASNAPDSTAPTPVTAAPQASKPAFVLAAEKQAARQQSDVSNVANTPVDTPTASNKVTPLVPAKDSTASSEPLLSAADLLGLNDDNDSPDIIDMLDQLGDSDAPAEDNSNPFLPASILERLAQERAAAQADSHEANMALSQPNKRPPPPDNHDLLDDIPHLTEQQKQALLDDLVEELLPTLRYKLRQRLKDLLYS</sequence>